<evidence type="ECO:0000256" key="1">
    <source>
        <dbReference type="SAM" id="Coils"/>
    </source>
</evidence>
<organism evidence="3 4">
    <name type="scientific">Coccomyxa viridis</name>
    <dbReference type="NCBI Taxonomy" id="1274662"/>
    <lineage>
        <taxon>Eukaryota</taxon>
        <taxon>Viridiplantae</taxon>
        <taxon>Chlorophyta</taxon>
        <taxon>core chlorophytes</taxon>
        <taxon>Trebouxiophyceae</taxon>
        <taxon>Trebouxiophyceae incertae sedis</taxon>
        <taxon>Coccomyxaceae</taxon>
        <taxon>Coccomyxa</taxon>
    </lineage>
</organism>
<protein>
    <submittedName>
        <fullName evidence="3">G5944 protein</fullName>
    </submittedName>
</protein>
<evidence type="ECO:0000313" key="4">
    <source>
        <dbReference type="Proteomes" id="UP001497392"/>
    </source>
</evidence>
<comment type="caution">
    <text evidence="3">The sequence shown here is derived from an EMBL/GenBank/DDBJ whole genome shotgun (WGS) entry which is preliminary data.</text>
</comment>
<reference evidence="3 4" key="1">
    <citation type="submission" date="2024-06" db="EMBL/GenBank/DDBJ databases">
        <authorList>
            <person name="Kraege A."/>
            <person name="Thomma B."/>
        </authorList>
    </citation>
    <scope>NUCLEOTIDE SEQUENCE [LARGE SCALE GENOMIC DNA]</scope>
</reference>
<name>A0ABP1FU69_9CHLO</name>
<keyword evidence="1" id="KW-0175">Coiled coil</keyword>
<feature type="compositionally biased region" description="Low complexity" evidence="2">
    <location>
        <begin position="679"/>
        <end position="691"/>
    </location>
</feature>
<feature type="compositionally biased region" description="Polar residues" evidence="2">
    <location>
        <begin position="668"/>
        <end position="677"/>
    </location>
</feature>
<dbReference type="EMBL" id="CAXHTA020000008">
    <property type="protein sequence ID" value="CAL5223430.1"/>
    <property type="molecule type" value="Genomic_DNA"/>
</dbReference>
<feature type="region of interest" description="Disordered" evidence="2">
    <location>
        <begin position="630"/>
        <end position="718"/>
    </location>
</feature>
<keyword evidence="4" id="KW-1185">Reference proteome</keyword>
<accession>A0ABP1FU69</accession>
<dbReference type="Proteomes" id="UP001497392">
    <property type="component" value="Unassembled WGS sequence"/>
</dbReference>
<feature type="coiled-coil region" evidence="1">
    <location>
        <begin position="161"/>
        <end position="273"/>
    </location>
</feature>
<proteinExistence type="predicted"/>
<feature type="region of interest" description="Disordered" evidence="2">
    <location>
        <begin position="1"/>
        <end position="52"/>
    </location>
</feature>
<gene>
    <name evidence="3" type="primary">g5944</name>
    <name evidence="3" type="ORF">VP750_LOCUS5089</name>
</gene>
<feature type="compositionally biased region" description="Polar residues" evidence="2">
    <location>
        <begin position="646"/>
        <end position="657"/>
    </location>
</feature>
<feature type="coiled-coil region" evidence="1">
    <location>
        <begin position="502"/>
        <end position="585"/>
    </location>
</feature>
<sequence>MAQTCGRPTNCKPVHKTKGRFGKAPLTANPHNHKASNPAATTGGNRGQTNISETGPRYAAVVAEGFAASCPTTEWTPTSDKSTTRPGAPLYAAVVAARLPNNHLTYPHAPATDATQVPSTKEAPTTTTACPVRASSVPVNTLPAAATRCAAPAFSTNLPSVQDMMREIDCLKRQLEEHKKCAEVAANEAVDELLAVISERDTAETKLKDMSDIAVILEADLQKATAAAKEAAARKAQDDAQADERQQALEAQVAELKEKLAAKDKKLAAKDEHLAAKDKQARSAASAHKKELAKVQKEAARLPSALAEPARVQALEAKVVELTEQLAAKGAQAQSMASAHKEELTKVQQEAARLPGALAECCRLRKDLGASNADLAAALQNNTGLNKELQEEQQRSSRLHAFANTQVIKMEALRHEKVAAEGRAALAVSEKVESERAAAEKLQVARRRNEDLAGTLRREQENAGDLESSEAMVVIRRESPEMDLVAAQQSKPLKMKAISLGERGATQQLQAAHQELAAMTQEVMDLEAAREDAEEQAASATRQAASERAQCRWIRVRLGEERERAEAAEDKAALAVREKEDIECAAAKQLQAAHDELAATEQGRIPALLAELSAKENTIADLQGRLMEPSAADASLTSAAPEDPAQSASLPDTTPSAPATADDITPAISASASNHSGPATAAEDATSAASEAPRDSFTSLAHPRGPALPSLPEEAPTRSMAPKGFSLLKKIAAVSSGLLSIAAADVKGWQALQASR</sequence>
<evidence type="ECO:0000256" key="2">
    <source>
        <dbReference type="SAM" id="MobiDB-lite"/>
    </source>
</evidence>
<feature type="compositionally biased region" description="Polar residues" evidence="2">
    <location>
        <begin position="38"/>
        <end position="52"/>
    </location>
</feature>
<evidence type="ECO:0000313" key="3">
    <source>
        <dbReference type="EMBL" id="CAL5223430.1"/>
    </source>
</evidence>